<dbReference type="STRING" id="633149.Bresu_0888"/>
<dbReference type="Gene3D" id="1.10.238.10">
    <property type="entry name" value="EF-hand"/>
    <property type="match status" value="2"/>
</dbReference>
<feature type="domain" description="EF-hand" evidence="3">
    <location>
        <begin position="82"/>
        <end position="117"/>
    </location>
</feature>
<dbReference type="Proteomes" id="UP000002696">
    <property type="component" value="Chromosome"/>
</dbReference>
<dbReference type="EMBL" id="CP002102">
    <property type="protein sequence ID" value="ADL00202.1"/>
    <property type="molecule type" value="Genomic_DNA"/>
</dbReference>
<dbReference type="eggNOG" id="COG5126">
    <property type="taxonomic scope" value="Bacteria"/>
</dbReference>
<keyword evidence="2" id="KW-0732">Signal</keyword>
<sequence>MRKTLLAAGAAGVLAILAGAAVAQTATQTARAPHGMRADADADGRISRDEFVQGRIARLTAVDANRDGSVSAEERRSGIDTRRNQQASARFDAADADGNGMLSREEFVSARGERGERAGRGGHGRGGEHGGWRGARAGGAERGARGPVVIADVEARTTAAFARLDKDGDGYVTAQERQAARGEMREARQERRAGRMANRTAGTPSPSTAPSE</sequence>
<dbReference type="GO" id="GO:0005509">
    <property type="term" value="F:calcium ion binding"/>
    <property type="evidence" value="ECO:0007669"/>
    <property type="project" value="InterPro"/>
</dbReference>
<protein>
    <submittedName>
        <fullName evidence="4">Calcium-binding EF-hand-containing protein</fullName>
    </submittedName>
</protein>
<feature type="signal peptide" evidence="2">
    <location>
        <begin position="1"/>
        <end position="23"/>
    </location>
</feature>
<gene>
    <name evidence="4" type="ordered locus">Bresu_0888</name>
</gene>
<name>D9QMN2_BRESC</name>
<evidence type="ECO:0000259" key="3">
    <source>
        <dbReference type="PROSITE" id="PS50222"/>
    </source>
</evidence>
<evidence type="ECO:0000313" key="5">
    <source>
        <dbReference type="Proteomes" id="UP000002696"/>
    </source>
</evidence>
<evidence type="ECO:0000256" key="2">
    <source>
        <dbReference type="SAM" id="SignalP"/>
    </source>
</evidence>
<feature type="region of interest" description="Disordered" evidence="1">
    <location>
        <begin position="64"/>
        <end position="144"/>
    </location>
</feature>
<feature type="compositionally biased region" description="Basic and acidic residues" evidence="1">
    <location>
        <begin position="72"/>
        <end position="83"/>
    </location>
</feature>
<dbReference type="SUPFAM" id="SSF47473">
    <property type="entry name" value="EF-hand"/>
    <property type="match status" value="1"/>
</dbReference>
<accession>D9QMN2</accession>
<dbReference type="InParanoid" id="D9QMN2"/>
<dbReference type="RefSeq" id="WP_013268305.1">
    <property type="nucleotide sequence ID" value="NC_014375.1"/>
</dbReference>
<organism evidence="4 5">
    <name type="scientific">Brevundimonas subvibrioides (strain ATCC 15264 / DSM 4735 / LMG 14903 / NBRC 16000 / CB 81)</name>
    <name type="common">Caulobacter subvibrioides</name>
    <dbReference type="NCBI Taxonomy" id="633149"/>
    <lineage>
        <taxon>Bacteria</taxon>
        <taxon>Pseudomonadati</taxon>
        <taxon>Pseudomonadota</taxon>
        <taxon>Alphaproteobacteria</taxon>
        <taxon>Caulobacterales</taxon>
        <taxon>Caulobacteraceae</taxon>
        <taxon>Brevundimonas</taxon>
    </lineage>
</organism>
<dbReference type="BioCyc" id="BSUB633149:G1GM8-888-MONOMER"/>
<dbReference type="InterPro" id="IPR018247">
    <property type="entry name" value="EF_Hand_1_Ca_BS"/>
</dbReference>
<dbReference type="InterPro" id="IPR002048">
    <property type="entry name" value="EF_hand_dom"/>
</dbReference>
<dbReference type="SMART" id="SM00054">
    <property type="entry name" value="EFh"/>
    <property type="match status" value="2"/>
</dbReference>
<keyword evidence="5" id="KW-1185">Reference proteome</keyword>
<dbReference type="Pfam" id="PF13202">
    <property type="entry name" value="EF-hand_5"/>
    <property type="match status" value="4"/>
</dbReference>
<dbReference type="HOGENOM" id="CLU_091273_4_0_5"/>
<dbReference type="AlphaFoldDB" id="D9QMN2"/>
<evidence type="ECO:0000313" key="4">
    <source>
        <dbReference type="EMBL" id="ADL00202.1"/>
    </source>
</evidence>
<dbReference type="InterPro" id="IPR052591">
    <property type="entry name" value="CML21-like"/>
</dbReference>
<dbReference type="KEGG" id="bsb:Bresu_0888"/>
<dbReference type="InterPro" id="IPR011992">
    <property type="entry name" value="EF-hand-dom_pair"/>
</dbReference>
<feature type="compositionally biased region" description="Basic and acidic residues" evidence="1">
    <location>
        <begin position="103"/>
        <end position="131"/>
    </location>
</feature>
<feature type="chain" id="PRO_5003127013" evidence="2">
    <location>
        <begin position="24"/>
        <end position="212"/>
    </location>
</feature>
<dbReference type="PROSITE" id="PS00018">
    <property type="entry name" value="EF_HAND_1"/>
    <property type="match status" value="2"/>
</dbReference>
<feature type="compositionally biased region" description="Basic and acidic residues" evidence="1">
    <location>
        <begin position="178"/>
        <end position="193"/>
    </location>
</feature>
<feature type="domain" description="EF-hand" evidence="3">
    <location>
        <begin position="152"/>
        <end position="187"/>
    </location>
</feature>
<feature type="region of interest" description="Disordered" evidence="1">
    <location>
        <begin position="172"/>
        <end position="212"/>
    </location>
</feature>
<dbReference type="PANTHER" id="PTHR23064">
    <property type="entry name" value="TROPONIN"/>
    <property type="match status" value="1"/>
</dbReference>
<dbReference type="PROSITE" id="PS50222">
    <property type="entry name" value="EF_HAND_2"/>
    <property type="match status" value="2"/>
</dbReference>
<feature type="compositionally biased region" description="Polar residues" evidence="1">
    <location>
        <begin position="200"/>
        <end position="212"/>
    </location>
</feature>
<evidence type="ECO:0000256" key="1">
    <source>
        <dbReference type="SAM" id="MobiDB-lite"/>
    </source>
</evidence>
<proteinExistence type="predicted"/>
<reference evidence="5" key="1">
    <citation type="journal article" date="2011" name="J. Bacteriol.">
        <title>Genome sequences of eight morphologically diverse alphaproteobacteria.</title>
        <authorList>
            <consortium name="US DOE Joint Genome Institute"/>
            <person name="Brown P.J."/>
            <person name="Kysela D.T."/>
            <person name="Buechlein A."/>
            <person name="Hemmerich C."/>
            <person name="Brun Y.V."/>
        </authorList>
    </citation>
    <scope>NUCLEOTIDE SEQUENCE [LARGE SCALE GENOMIC DNA]</scope>
    <source>
        <strain evidence="5">ATCC 15264 / DSM 4735 / LMG 14903 / NBRC 16000 / CB 81</strain>
    </source>
</reference>
<feature type="compositionally biased region" description="Gly residues" evidence="1">
    <location>
        <begin position="132"/>
        <end position="141"/>
    </location>
</feature>